<feature type="transmembrane region" description="Helical" evidence="5">
    <location>
        <begin position="64"/>
        <end position="83"/>
    </location>
</feature>
<dbReference type="PANTHER" id="PTHR35529:SF2">
    <property type="entry name" value="SPORULATION PROTEIN YTAF-RELATED"/>
    <property type="match status" value="1"/>
</dbReference>
<feature type="transmembrane region" description="Helical" evidence="5">
    <location>
        <begin position="104"/>
        <end position="124"/>
    </location>
</feature>
<keyword evidence="2 5" id="KW-0812">Transmembrane</keyword>
<evidence type="ECO:0000256" key="3">
    <source>
        <dbReference type="ARBA" id="ARBA00022989"/>
    </source>
</evidence>
<dbReference type="PANTHER" id="PTHR35529">
    <property type="entry name" value="MANGANESE EFFLUX PUMP MNTP-RELATED"/>
    <property type="match status" value="1"/>
</dbReference>
<evidence type="ECO:0000256" key="4">
    <source>
        <dbReference type="ARBA" id="ARBA00023136"/>
    </source>
</evidence>
<dbReference type="Pfam" id="PF02659">
    <property type="entry name" value="Mntp"/>
    <property type="match status" value="1"/>
</dbReference>
<keyword evidence="3 5" id="KW-1133">Transmembrane helix</keyword>
<dbReference type="InterPro" id="IPR003810">
    <property type="entry name" value="Mntp/YtaF"/>
</dbReference>
<organism evidence="6 7">
    <name type="scientific">Sporosarcina koreensis</name>
    <dbReference type="NCBI Taxonomy" id="334735"/>
    <lineage>
        <taxon>Bacteria</taxon>
        <taxon>Bacillati</taxon>
        <taxon>Bacillota</taxon>
        <taxon>Bacilli</taxon>
        <taxon>Bacillales</taxon>
        <taxon>Caryophanaceae</taxon>
        <taxon>Sporosarcina</taxon>
    </lineage>
</organism>
<dbReference type="RefSeq" id="WP_381445832.1">
    <property type="nucleotide sequence ID" value="NZ_JBHSNP010000027.1"/>
</dbReference>
<comment type="caution">
    <text evidence="6">The sequence shown here is derived from an EMBL/GenBank/DDBJ whole genome shotgun (WGS) entry which is preliminary data.</text>
</comment>
<evidence type="ECO:0000256" key="1">
    <source>
        <dbReference type="ARBA" id="ARBA00022475"/>
    </source>
</evidence>
<evidence type="ECO:0000256" key="5">
    <source>
        <dbReference type="SAM" id="Phobius"/>
    </source>
</evidence>
<accession>A0ABW0U251</accession>
<feature type="transmembrane region" description="Helical" evidence="5">
    <location>
        <begin position="130"/>
        <end position="151"/>
    </location>
</feature>
<protein>
    <submittedName>
        <fullName evidence="6">Manganese efflux pump MntP family protein</fullName>
    </submittedName>
</protein>
<feature type="transmembrane region" description="Helical" evidence="5">
    <location>
        <begin position="6"/>
        <end position="26"/>
    </location>
</feature>
<sequence length="181" mass="19211">MKLITILIIATAANIDNLGISIAYGLRANRIPFRFNFIISFISTGCAFVSIFAGGMLADVLSKSASNLIGGILLILLGLWVVIKSSSPSQGCTNKMDSIHWKESIVLGFILALNCLSIGFGAGITGVEPYLTSVAIGIFSFISIMLGVRLGEHIGTSWLGQQAERIGGILLMAIGLFEVFI</sequence>
<dbReference type="EMBL" id="JBHSNP010000027">
    <property type="protein sequence ID" value="MFC5604260.1"/>
    <property type="molecule type" value="Genomic_DNA"/>
</dbReference>
<evidence type="ECO:0000313" key="7">
    <source>
        <dbReference type="Proteomes" id="UP001596071"/>
    </source>
</evidence>
<keyword evidence="7" id="KW-1185">Reference proteome</keyword>
<gene>
    <name evidence="6" type="ORF">ACFPTP_13605</name>
</gene>
<evidence type="ECO:0000313" key="6">
    <source>
        <dbReference type="EMBL" id="MFC5604260.1"/>
    </source>
</evidence>
<dbReference type="Proteomes" id="UP001596071">
    <property type="component" value="Unassembled WGS sequence"/>
</dbReference>
<proteinExistence type="predicted"/>
<reference evidence="7" key="1">
    <citation type="journal article" date="2019" name="Int. J. Syst. Evol. Microbiol.">
        <title>The Global Catalogue of Microorganisms (GCM) 10K type strain sequencing project: providing services to taxonomists for standard genome sequencing and annotation.</title>
        <authorList>
            <consortium name="The Broad Institute Genomics Platform"/>
            <consortium name="The Broad Institute Genome Sequencing Center for Infectious Disease"/>
            <person name="Wu L."/>
            <person name="Ma J."/>
        </authorList>
    </citation>
    <scope>NUCLEOTIDE SEQUENCE [LARGE SCALE GENOMIC DNA]</scope>
    <source>
        <strain evidence="7">KACC 11299</strain>
    </source>
</reference>
<keyword evidence="1" id="KW-1003">Cell membrane</keyword>
<name>A0ABW0U251_9BACL</name>
<feature type="transmembrane region" description="Helical" evidence="5">
    <location>
        <begin position="38"/>
        <end position="58"/>
    </location>
</feature>
<keyword evidence="4 5" id="KW-0472">Membrane</keyword>
<evidence type="ECO:0000256" key="2">
    <source>
        <dbReference type="ARBA" id="ARBA00022692"/>
    </source>
</evidence>